<evidence type="ECO:0000256" key="4">
    <source>
        <dbReference type="ARBA" id="ARBA00022679"/>
    </source>
</evidence>
<comment type="catalytic activity">
    <reaction evidence="1">
        <text>ATP + protein L-histidine = ADP + protein N-phospho-L-histidine.</text>
        <dbReference type="EC" id="2.7.13.3"/>
    </reaction>
</comment>
<dbReference type="Proteomes" id="UP001560573">
    <property type="component" value="Unassembled WGS sequence"/>
</dbReference>
<evidence type="ECO:0000259" key="11">
    <source>
        <dbReference type="PROSITE" id="PS50109"/>
    </source>
</evidence>
<evidence type="ECO:0000256" key="10">
    <source>
        <dbReference type="SAM" id="Phobius"/>
    </source>
</evidence>
<keyword evidence="5" id="KW-0547">Nucleotide-binding</keyword>
<dbReference type="InterPro" id="IPR011495">
    <property type="entry name" value="Sig_transdc_His_kin_sub2_dim/P"/>
</dbReference>
<comment type="caution">
    <text evidence="12">The sequence shown here is derived from an EMBL/GenBank/DDBJ whole genome shotgun (WGS) entry which is preliminary data.</text>
</comment>
<dbReference type="PROSITE" id="PS50005">
    <property type="entry name" value="TPR"/>
    <property type="match status" value="1"/>
</dbReference>
<dbReference type="PANTHER" id="PTHR41523:SF8">
    <property type="entry name" value="ETHYLENE RESPONSE SENSOR PROTEIN"/>
    <property type="match status" value="1"/>
</dbReference>
<dbReference type="GO" id="GO:0016301">
    <property type="term" value="F:kinase activity"/>
    <property type="evidence" value="ECO:0007669"/>
    <property type="project" value="UniProtKB-KW"/>
</dbReference>
<dbReference type="RefSeq" id="WP_369331401.1">
    <property type="nucleotide sequence ID" value="NZ_JAULBC010000007.1"/>
</dbReference>
<accession>A0ABV3ZJD8</accession>
<keyword evidence="7" id="KW-0067">ATP-binding</keyword>
<dbReference type="Gene3D" id="3.30.565.10">
    <property type="entry name" value="Histidine kinase-like ATPase, C-terminal domain"/>
    <property type="match status" value="1"/>
</dbReference>
<evidence type="ECO:0000256" key="3">
    <source>
        <dbReference type="ARBA" id="ARBA00022553"/>
    </source>
</evidence>
<evidence type="ECO:0000256" key="6">
    <source>
        <dbReference type="ARBA" id="ARBA00022777"/>
    </source>
</evidence>
<feature type="repeat" description="TPR" evidence="8">
    <location>
        <begin position="250"/>
        <end position="283"/>
    </location>
</feature>
<dbReference type="PANTHER" id="PTHR41523">
    <property type="entry name" value="TWO-COMPONENT SYSTEM SENSOR PROTEIN"/>
    <property type="match status" value="1"/>
</dbReference>
<evidence type="ECO:0000256" key="5">
    <source>
        <dbReference type="ARBA" id="ARBA00022741"/>
    </source>
</evidence>
<dbReference type="SUPFAM" id="SSF55874">
    <property type="entry name" value="ATPase domain of HSP90 chaperone/DNA topoisomerase II/histidine kinase"/>
    <property type="match status" value="1"/>
</dbReference>
<keyword evidence="4" id="KW-0808">Transferase</keyword>
<dbReference type="InterPro" id="IPR036890">
    <property type="entry name" value="HATPase_C_sf"/>
</dbReference>
<evidence type="ECO:0000313" key="13">
    <source>
        <dbReference type="Proteomes" id="UP001560573"/>
    </source>
</evidence>
<gene>
    <name evidence="12" type="ORF">QTN47_20970</name>
</gene>
<dbReference type="SUPFAM" id="SSF48452">
    <property type="entry name" value="TPR-like"/>
    <property type="match status" value="2"/>
</dbReference>
<keyword evidence="13" id="KW-1185">Reference proteome</keyword>
<evidence type="ECO:0000256" key="1">
    <source>
        <dbReference type="ARBA" id="ARBA00000085"/>
    </source>
</evidence>
<feature type="coiled-coil region" evidence="9">
    <location>
        <begin position="518"/>
        <end position="548"/>
    </location>
</feature>
<keyword evidence="6 12" id="KW-0418">Kinase</keyword>
<dbReference type="Gene3D" id="3.30.450.20">
    <property type="entry name" value="PAS domain"/>
    <property type="match status" value="1"/>
</dbReference>
<dbReference type="InterPro" id="IPR003594">
    <property type="entry name" value="HATPase_dom"/>
</dbReference>
<dbReference type="EMBL" id="JAULBC010000007">
    <property type="protein sequence ID" value="MEX6689994.1"/>
    <property type="molecule type" value="Genomic_DNA"/>
</dbReference>
<dbReference type="Pfam" id="PF07568">
    <property type="entry name" value="HisKA_2"/>
    <property type="match status" value="1"/>
</dbReference>
<dbReference type="EC" id="2.7.13.3" evidence="2"/>
<evidence type="ECO:0000313" key="12">
    <source>
        <dbReference type="EMBL" id="MEX6689994.1"/>
    </source>
</evidence>
<feature type="domain" description="Histidine kinase" evidence="11">
    <location>
        <begin position="548"/>
        <end position="742"/>
    </location>
</feature>
<sequence>MSYYSFIIRIVILLLLPLSLGAQQQANPEYISRLLETAKADTATVSELQRAGEFFLYKPGANPDDMGMVHRFASKIESISAGIHYLKGQAMGKLLHAQAYREAGSKQGRQLCEEAVAMLRNSNLRQLYAQAIIELGGTYANTQQDLPVKIDYYRQGAEMLGQMGDKLSEAKLKEFIAELLQLNGSNRESIAMLNETLAIYQSAGYPRLHGLYSVMAESYHRLDDFVESLRYNLMAVDVGEKLEDTGELMTTVYNRVGLNYYSIQYFDQALDYFNKALAGAHYNRDTPVIQNMLVNIADALRGKGQHRRSLDTLAMAATYGPTTEDDDKIHVYQTYLKNYLALKGYANADKYSKKLLQIYQHDKLSGTMNQVVRMSAVAYLQARERFEETIPLLAAFDRDKDSAFLPLARKVEAAYLFFRTDSALGHLSAAITRHEQYKMLSDSLTNINQARQLGVLQLQFETQQKDKNIEILTQKSKLQDASLQKEKMFRNVFVVGVCMLAVVSSLLYNRYRYKTRSNQKLESKQKKINQQNEVLKKLVDEKEWLLKEVHHRVKNNLQIVISLLNTQSEYLNNADAIAAIRNSQHRMHAMSLIHQRLYQVENLGKIDMEWYVRELITYMKESFEYTDKIRFVVDVKQVCLDSAQAVPVGLIINEAVTNAIKYAFPNGRPGTITLALKHAAEGGCLLQISDDGVGLPQDYDVEQGDSLGMSLMHGLADQLDGTLQLTTGENGVRITLAFKCRFLQTNTLQIA</sequence>
<keyword evidence="10" id="KW-1133">Transmembrane helix</keyword>
<dbReference type="InterPro" id="IPR011990">
    <property type="entry name" value="TPR-like_helical_dom_sf"/>
</dbReference>
<keyword evidence="3" id="KW-0597">Phosphoprotein</keyword>
<evidence type="ECO:0000256" key="2">
    <source>
        <dbReference type="ARBA" id="ARBA00012438"/>
    </source>
</evidence>
<feature type="transmembrane region" description="Helical" evidence="10">
    <location>
        <begin position="488"/>
        <end position="508"/>
    </location>
</feature>
<dbReference type="Gene3D" id="1.25.40.10">
    <property type="entry name" value="Tetratricopeptide repeat domain"/>
    <property type="match status" value="2"/>
</dbReference>
<keyword evidence="9" id="KW-0175">Coiled coil</keyword>
<evidence type="ECO:0000256" key="8">
    <source>
        <dbReference type="PROSITE-ProRule" id="PRU00339"/>
    </source>
</evidence>
<dbReference type="Pfam" id="PF02518">
    <property type="entry name" value="HATPase_c"/>
    <property type="match status" value="1"/>
</dbReference>
<organism evidence="12 13">
    <name type="scientific">Danxiaibacter flavus</name>
    <dbReference type="NCBI Taxonomy" id="3049108"/>
    <lineage>
        <taxon>Bacteria</taxon>
        <taxon>Pseudomonadati</taxon>
        <taxon>Bacteroidota</taxon>
        <taxon>Chitinophagia</taxon>
        <taxon>Chitinophagales</taxon>
        <taxon>Chitinophagaceae</taxon>
        <taxon>Danxiaibacter</taxon>
    </lineage>
</organism>
<proteinExistence type="predicted"/>
<protein>
    <recommendedName>
        <fullName evidence="2">histidine kinase</fullName>
        <ecNumber evidence="2">2.7.13.3</ecNumber>
    </recommendedName>
</protein>
<evidence type="ECO:0000256" key="7">
    <source>
        <dbReference type="ARBA" id="ARBA00022840"/>
    </source>
</evidence>
<keyword evidence="10" id="KW-0812">Transmembrane</keyword>
<dbReference type="InterPro" id="IPR019734">
    <property type="entry name" value="TPR_rpt"/>
</dbReference>
<dbReference type="SMART" id="SM00387">
    <property type="entry name" value="HATPase_c"/>
    <property type="match status" value="1"/>
</dbReference>
<dbReference type="InterPro" id="IPR005467">
    <property type="entry name" value="His_kinase_dom"/>
</dbReference>
<name>A0ABV3ZJD8_9BACT</name>
<keyword evidence="8" id="KW-0802">TPR repeat</keyword>
<dbReference type="PROSITE" id="PS50109">
    <property type="entry name" value="HIS_KIN"/>
    <property type="match status" value="1"/>
</dbReference>
<keyword evidence="10" id="KW-0472">Membrane</keyword>
<reference evidence="12 13" key="1">
    <citation type="submission" date="2023-07" db="EMBL/GenBank/DDBJ databases">
        <authorList>
            <person name="Lian W.-H."/>
        </authorList>
    </citation>
    <scope>NUCLEOTIDE SEQUENCE [LARGE SCALE GENOMIC DNA]</scope>
    <source>
        <strain evidence="12 13">SYSU DXS3180</strain>
    </source>
</reference>
<evidence type="ECO:0000256" key="9">
    <source>
        <dbReference type="SAM" id="Coils"/>
    </source>
</evidence>